<dbReference type="EMBL" id="AB246700">
    <property type="protein sequence ID" value="BAE95204.1"/>
    <property type="molecule type" value="Genomic_DNA"/>
</dbReference>
<dbReference type="InterPro" id="IPR015947">
    <property type="entry name" value="PUA-like_sf"/>
</dbReference>
<proteinExistence type="predicted"/>
<dbReference type="AlphaFoldDB" id="Q1ERC2"/>
<dbReference type="Gene3D" id="2.30.130.30">
    <property type="entry name" value="Hypothetical protein"/>
    <property type="match status" value="1"/>
</dbReference>
<sequence>MMLMLLFNRCLVEPILTGRKVETRRVWKRCLVKPNRVYTASTDYSRDGIFARLYIKYVKRQRLGEMSDEDAMLEGFSSLEEFKNVWIGCYGIDSWDPMLEVYVIGFKVVDVATITAATTTATPSILNERCCRAESPHISMLSLPSQA</sequence>
<dbReference type="InterPro" id="IPR007374">
    <property type="entry name" value="ASCH_domain"/>
</dbReference>
<accession>Q1ERC2</accession>
<evidence type="ECO:0000259" key="1">
    <source>
        <dbReference type="SMART" id="SM01022"/>
    </source>
</evidence>
<evidence type="ECO:0000313" key="2">
    <source>
        <dbReference type="EMBL" id="BAE95204.1"/>
    </source>
</evidence>
<dbReference type="Pfam" id="PF04266">
    <property type="entry name" value="ASCH"/>
    <property type="match status" value="1"/>
</dbReference>
<organism evidence="2">
    <name type="scientific">uncultured Candidatus Nitrosocaldus sp</name>
    <dbReference type="NCBI Taxonomy" id="766501"/>
    <lineage>
        <taxon>Archaea</taxon>
        <taxon>Nitrososphaerota</taxon>
        <taxon>Nitrososphaeria</taxon>
        <taxon>Candidatus Nitrosocaldales</taxon>
        <taxon>Candidatus Nitrosocaldaceae</taxon>
        <taxon>Candidatus Nitrosocaldus</taxon>
        <taxon>environmental samples</taxon>
    </lineage>
</organism>
<dbReference type="SMART" id="SM01022">
    <property type="entry name" value="ASCH"/>
    <property type="match status" value="1"/>
</dbReference>
<dbReference type="SUPFAM" id="SSF88697">
    <property type="entry name" value="PUA domain-like"/>
    <property type="match status" value="1"/>
</dbReference>
<name>Q1ERC2_9ARCH</name>
<feature type="domain" description="ASCH" evidence="1">
    <location>
        <begin position="5"/>
        <end position="110"/>
    </location>
</feature>
<protein>
    <submittedName>
        <fullName evidence="2">Hypothetical conserved protein</fullName>
    </submittedName>
</protein>
<gene>
    <name evidence="2" type="primary">HGP-04</name>
</gene>
<reference evidence="2" key="1">
    <citation type="submission" date="2006-01" db="EMBL/GenBank/DDBJ databases">
        <title>uncultured crenarchaeote 31-F-01.</title>
        <authorList>
            <person name="Nunoura T."/>
            <person name="Takami H."/>
            <person name="Oida H."/>
            <person name="Nishi S."/>
            <person name="Shimamura S."/>
            <person name="Takai K."/>
            <person name="Ishino Y."/>
            <person name="Horikoshi K."/>
        </authorList>
    </citation>
    <scope>NUCLEOTIDE SEQUENCE</scope>
</reference>
<dbReference type="CDD" id="cd06552">
    <property type="entry name" value="ASCH_yqfb_like"/>
    <property type="match status" value="1"/>
</dbReference>
<dbReference type="PANTHER" id="PTHR42250:SF1">
    <property type="entry name" value="ASCH DOMAIN-CONTAINING PROTEIN"/>
    <property type="match status" value="1"/>
</dbReference>
<dbReference type="PANTHER" id="PTHR42250">
    <property type="entry name" value="ASCH DOMAIN-CONTAINING PROTEIN"/>
    <property type="match status" value="1"/>
</dbReference>